<dbReference type="Pfam" id="PF06985">
    <property type="entry name" value="HET"/>
    <property type="match status" value="1"/>
</dbReference>
<dbReference type="PANTHER" id="PTHR10622">
    <property type="entry name" value="HET DOMAIN-CONTAINING PROTEIN"/>
    <property type="match status" value="1"/>
</dbReference>
<protein>
    <recommendedName>
        <fullName evidence="5">Vegetative incompatibility protein HET-E-1</fullName>
    </recommendedName>
</protein>
<sequence length="689" mass="76113">MRLLDTETKRFCWFENPREVSYAILSHVWSSKGEQSHVELLEIQAGWDQYPQEEQLSSKIRMFCKVARDAGYRYAWLDTACIDGTSSAELSEAINSMYDWYRYADVCYAYLADVGLPANPDPLSEQFCKSAWFGRGWTLQELIAPNFVVFLSANWQVIGTKHSLAAAIEAVTHIDTPILTHQRSLDTVSVAKRMSWASRRKTTKVEDEAYCLLGIFGVHIPTIYGEGSHAFFRLQEEICKNISDQSIFAWGGVLDHRDSFHFYTPGSESSVKRGTAAAEAIGARRQYIFALSPESFKDSSEYKAISPGDFAGRFWEKEATYPIFTTTPYGLHARLPLAAASSSSVDTPLSLAFLACVDKDDRLIALLLRASGPSDAVSRAEYVVGDAGSVEHSEVVEAVELRSQSVVTLLSSYFRITKLSSCDLLAAKEHISITDVHTLARPSRAIYNADRDREIRHTLYKSNLKSPLQLRLTPWSLSLLLAQGYHVKPAQRLPVSNARPVVDASETFTLLPGYPLQLALSDDLGSIILSIGFCSCQYGQESGLLNVAIVEQHAMPYGPIERVASVVHERNDPEHVASWTHRAGSVSKEFVAILPTQDYLERRLQLSLSRGFASAVSTPSDSQAGLSSSSQLMLSIEVREARPLFAVAPAGHAAIEGSVEGGQQDDHVKAVDTGPTWPSLGWFLQGLNV</sequence>
<dbReference type="PANTHER" id="PTHR10622:SF10">
    <property type="entry name" value="HET DOMAIN-CONTAINING PROTEIN"/>
    <property type="match status" value="1"/>
</dbReference>
<proteinExistence type="predicted"/>
<evidence type="ECO:0000259" key="1">
    <source>
        <dbReference type="Pfam" id="PF06985"/>
    </source>
</evidence>
<evidence type="ECO:0000259" key="2">
    <source>
        <dbReference type="Pfam" id="PF26640"/>
    </source>
</evidence>
<accession>A0AAD7TYA0</accession>
<feature type="domain" description="DUF8212" evidence="2">
    <location>
        <begin position="229"/>
        <end position="342"/>
    </location>
</feature>
<dbReference type="EMBL" id="JAPEVG010000060">
    <property type="protein sequence ID" value="KAJ8488633.1"/>
    <property type="molecule type" value="Genomic_DNA"/>
</dbReference>
<evidence type="ECO:0000313" key="4">
    <source>
        <dbReference type="Proteomes" id="UP001215151"/>
    </source>
</evidence>
<name>A0AAD7TYA0_9APHY</name>
<organism evidence="3 4">
    <name type="scientific">Trametes cubensis</name>
    <dbReference type="NCBI Taxonomy" id="1111947"/>
    <lineage>
        <taxon>Eukaryota</taxon>
        <taxon>Fungi</taxon>
        <taxon>Dikarya</taxon>
        <taxon>Basidiomycota</taxon>
        <taxon>Agaricomycotina</taxon>
        <taxon>Agaricomycetes</taxon>
        <taxon>Polyporales</taxon>
        <taxon>Polyporaceae</taxon>
        <taxon>Trametes</taxon>
    </lineage>
</organism>
<keyword evidence="4" id="KW-1185">Reference proteome</keyword>
<dbReference type="InterPro" id="IPR058525">
    <property type="entry name" value="DUF8212"/>
</dbReference>
<gene>
    <name evidence="3" type="ORF">ONZ51_g3437</name>
</gene>
<reference evidence="3" key="1">
    <citation type="submission" date="2022-11" db="EMBL/GenBank/DDBJ databases">
        <title>Genome Sequence of Cubamyces cubensis.</title>
        <authorList>
            <person name="Buettner E."/>
        </authorList>
    </citation>
    <scope>NUCLEOTIDE SEQUENCE</scope>
    <source>
        <strain evidence="3">MPL-01</strain>
    </source>
</reference>
<evidence type="ECO:0000313" key="3">
    <source>
        <dbReference type="EMBL" id="KAJ8488633.1"/>
    </source>
</evidence>
<evidence type="ECO:0008006" key="5">
    <source>
        <dbReference type="Google" id="ProtNLM"/>
    </source>
</evidence>
<feature type="domain" description="Heterokaryon incompatibility" evidence="1">
    <location>
        <begin position="22"/>
        <end position="113"/>
    </location>
</feature>
<comment type="caution">
    <text evidence="3">The sequence shown here is derived from an EMBL/GenBank/DDBJ whole genome shotgun (WGS) entry which is preliminary data.</text>
</comment>
<dbReference type="Pfam" id="PF26640">
    <property type="entry name" value="DUF8212"/>
    <property type="match status" value="1"/>
</dbReference>
<dbReference type="AlphaFoldDB" id="A0AAD7TYA0"/>
<dbReference type="Proteomes" id="UP001215151">
    <property type="component" value="Unassembled WGS sequence"/>
</dbReference>
<dbReference type="InterPro" id="IPR010730">
    <property type="entry name" value="HET"/>
</dbReference>